<reference evidence="3 4" key="1">
    <citation type="journal article" date="2014" name="PLoS Genet.">
        <title>Phylogenetically driven sequencing of extremely halophilic archaea reveals strategies for static and dynamic osmo-response.</title>
        <authorList>
            <person name="Becker E.A."/>
            <person name="Seitzer P.M."/>
            <person name="Tritt A."/>
            <person name="Larsen D."/>
            <person name="Krusor M."/>
            <person name="Yao A.I."/>
            <person name="Wu D."/>
            <person name="Madern D."/>
            <person name="Eisen J.A."/>
            <person name="Darling A.E."/>
            <person name="Facciotti M.T."/>
        </authorList>
    </citation>
    <scope>NUCLEOTIDE SEQUENCE [LARGE SCALE GENOMIC DNA]</scope>
    <source>
        <strain evidence="3 4">JCM 13560</strain>
    </source>
</reference>
<keyword evidence="2" id="KW-1133">Transmembrane helix</keyword>
<dbReference type="STRING" id="1230454.C461_07874"/>
<evidence type="ECO:0000313" key="4">
    <source>
        <dbReference type="Proteomes" id="UP000011575"/>
    </source>
</evidence>
<dbReference type="AlphaFoldDB" id="M0PCP1"/>
<dbReference type="EMBL" id="AOJI01000022">
    <property type="protein sequence ID" value="EMA67628.1"/>
    <property type="molecule type" value="Genomic_DNA"/>
</dbReference>
<proteinExistence type="predicted"/>
<feature type="transmembrane region" description="Helical" evidence="2">
    <location>
        <begin position="285"/>
        <end position="305"/>
    </location>
</feature>
<evidence type="ECO:0000256" key="1">
    <source>
        <dbReference type="SAM" id="MobiDB-lite"/>
    </source>
</evidence>
<dbReference type="OrthoDB" id="329341at2157"/>
<dbReference type="PATRIC" id="fig|1230454.4.peg.1590"/>
<protein>
    <submittedName>
        <fullName evidence="3">Uncharacterized protein</fullName>
    </submittedName>
</protein>
<feature type="region of interest" description="Disordered" evidence="1">
    <location>
        <begin position="1"/>
        <end position="43"/>
    </location>
</feature>
<organism evidence="3 4">
    <name type="scientific">Halorubrum aidingense JCM 13560</name>
    <dbReference type="NCBI Taxonomy" id="1230454"/>
    <lineage>
        <taxon>Archaea</taxon>
        <taxon>Methanobacteriati</taxon>
        <taxon>Methanobacteriota</taxon>
        <taxon>Stenosarchaea group</taxon>
        <taxon>Halobacteria</taxon>
        <taxon>Halobacteriales</taxon>
        <taxon>Haloferacaceae</taxon>
        <taxon>Halorubrum</taxon>
    </lineage>
</organism>
<name>M0PCP1_9EURY</name>
<keyword evidence="4" id="KW-1185">Reference proteome</keyword>
<feature type="transmembrane region" description="Helical" evidence="2">
    <location>
        <begin position="311"/>
        <end position="330"/>
    </location>
</feature>
<feature type="compositionally biased region" description="Low complexity" evidence="1">
    <location>
        <begin position="7"/>
        <end position="20"/>
    </location>
</feature>
<evidence type="ECO:0000256" key="2">
    <source>
        <dbReference type="SAM" id="Phobius"/>
    </source>
</evidence>
<feature type="transmembrane region" description="Helical" evidence="2">
    <location>
        <begin position="170"/>
        <end position="192"/>
    </location>
</feature>
<dbReference type="Proteomes" id="UP000011575">
    <property type="component" value="Unassembled WGS sequence"/>
</dbReference>
<gene>
    <name evidence="3" type="ORF">C461_07874</name>
</gene>
<feature type="transmembrane region" description="Helical" evidence="2">
    <location>
        <begin position="103"/>
        <end position="126"/>
    </location>
</feature>
<dbReference type="RefSeq" id="WP_008000144.1">
    <property type="nucleotide sequence ID" value="NZ_AOJI01000022.1"/>
</dbReference>
<feature type="transmembrane region" description="Helical" evidence="2">
    <location>
        <begin position="147"/>
        <end position="164"/>
    </location>
</feature>
<evidence type="ECO:0000313" key="3">
    <source>
        <dbReference type="EMBL" id="EMA67628.1"/>
    </source>
</evidence>
<accession>M0PCP1</accession>
<keyword evidence="2" id="KW-0812">Transmembrane</keyword>
<sequence length="332" mass="33875">MPSENGVVATADTSSDAAAVESDDATDVTDDTDADRSVGSAPDEPIEWGPVRYDRIRSLAAGAGLLLLVALGTVLAVLVGSLGSALLTAGPAALVADVSPGGVAVAAGLLVAAAIALAPILLFRFGKSTSGLFPPYEGGFDPSSLRPRWVVAGAVLPAAAWWAGPGWLASGAFSLIPLAWLVPMMAFLPGALHRLDPAAMTLERTGANDDRTRADDLGAVIRTRRIDLPWLGTTVFLLAYRGNAWFRSTPWTFVPADRADAVESALADVLARSDGPDRASVAERVVLAIVGSSSLVVGATMALAAGEGAGGLALALLTGPFSLLFLALAARL</sequence>
<feature type="transmembrane region" description="Helical" evidence="2">
    <location>
        <begin position="59"/>
        <end position="83"/>
    </location>
</feature>
<comment type="caution">
    <text evidence="3">The sequence shown here is derived from an EMBL/GenBank/DDBJ whole genome shotgun (WGS) entry which is preliminary data.</text>
</comment>
<keyword evidence="2" id="KW-0472">Membrane</keyword>
<feature type="compositionally biased region" description="Acidic residues" evidence="1">
    <location>
        <begin position="21"/>
        <end position="33"/>
    </location>
</feature>